<evidence type="ECO:0000256" key="2">
    <source>
        <dbReference type="ARBA" id="ARBA00022801"/>
    </source>
</evidence>
<keyword evidence="2" id="KW-0378">Hydrolase</keyword>
<dbReference type="Pfam" id="PF00293">
    <property type="entry name" value="NUDIX"/>
    <property type="match status" value="1"/>
</dbReference>
<dbReference type="PROSITE" id="PS00893">
    <property type="entry name" value="NUDIX_BOX"/>
    <property type="match status" value="1"/>
</dbReference>
<dbReference type="PANTHER" id="PTHR43046">
    <property type="entry name" value="GDP-MANNOSE MANNOSYL HYDROLASE"/>
    <property type="match status" value="1"/>
</dbReference>
<feature type="domain" description="Nudix hydrolase" evidence="3">
    <location>
        <begin position="25"/>
        <end position="155"/>
    </location>
</feature>
<dbReference type="Gene3D" id="3.90.79.10">
    <property type="entry name" value="Nucleoside Triphosphate Pyrophosphohydrolase"/>
    <property type="match status" value="1"/>
</dbReference>
<name>A0AB39MT57_9ACTN</name>
<protein>
    <submittedName>
        <fullName evidence="4">NUDIX domain-containing protein</fullName>
    </submittedName>
</protein>
<dbReference type="GO" id="GO:0016787">
    <property type="term" value="F:hydrolase activity"/>
    <property type="evidence" value="ECO:0007669"/>
    <property type="project" value="UniProtKB-KW"/>
</dbReference>
<organism evidence="4">
    <name type="scientific">Streptomyces sp. R11</name>
    <dbReference type="NCBI Taxonomy" id="3238625"/>
    <lineage>
        <taxon>Bacteria</taxon>
        <taxon>Bacillati</taxon>
        <taxon>Actinomycetota</taxon>
        <taxon>Actinomycetes</taxon>
        <taxon>Kitasatosporales</taxon>
        <taxon>Streptomycetaceae</taxon>
        <taxon>Streptomyces</taxon>
    </lineage>
</organism>
<sequence>MILTEKMGEGSIVKAEDRKRDPNLDAIQKVGAAVVSDGKVMVVRKKGQRTDEYFMAGGKMEGEETQRQTLVRELQEELGVEVADYQYIGSYEDLAVFEGTPIVLHAYCVHIAGRPQPHNEIKEYAWIDSEFESKGFKVSSIMAQHVIPRLVEMGQI</sequence>
<evidence type="ECO:0000256" key="1">
    <source>
        <dbReference type="ARBA" id="ARBA00001946"/>
    </source>
</evidence>
<dbReference type="PANTHER" id="PTHR43046:SF2">
    <property type="entry name" value="8-OXO-DGTP DIPHOSPHATASE-RELATED"/>
    <property type="match status" value="1"/>
</dbReference>
<dbReference type="RefSeq" id="WP_369269572.1">
    <property type="nucleotide sequence ID" value="NZ_CP163432.1"/>
</dbReference>
<comment type="cofactor">
    <cofactor evidence="1">
        <name>Mg(2+)</name>
        <dbReference type="ChEBI" id="CHEBI:18420"/>
    </cofactor>
</comment>
<dbReference type="InterPro" id="IPR015797">
    <property type="entry name" value="NUDIX_hydrolase-like_dom_sf"/>
</dbReference>
<proteinExistence type="predicted"/>
<dbReference type="EMBL" id="CP163432">
    <property type="protein sequence ID" value="XDQ09134.1"/>
    <property type="molecule type" value="Genomic_DNA"/>
</dbReference>
<dbReference type="InterPro" id="IPR000086">
    <property type="entry name" value="NUDIX_hydrolase_dom"/>
</dbReference>
<evidence type="ECO:0000313" key="4">
    <source>
        <dbReference type="EMBL" id="XDQ09134.1"/>
    </source>
</evidence>
<dbReference type="AlphaFoldDB" id="A0AB39MT57"/>
<accession>A0AB39MT57</accession>
<dbReference type="InterPro" id="IPR020084">
    <property type="entry name" value="NUDIX_hydrolase_CS"/>
</dbReference>
<dbReference type="PROSITE" id="PS51462">
    <property type="entry name" value="NUDIX"/>
    <property type="match status" value="1"/>
</dbReference>
<evidence type="ECO:0000259" key="3">
    <source>
        <dbReference type="PROSITE" id="PS51462"/>
    </source>
</evidence>
<dbReference type="CDD" id="cd04690">
    <property type="entry name" value="NUDIX_Hydrolase"/>
    <property type="match status" value="1"/>
</dbReference>
<dbReference type="SUPFAM" id="SSF55811">
    <property type="entry name" value="Nudix"/>
    <property type="match status" value="1"/>
</dbReference>
<reference evidence="4" key="1">
    <citation type="submission" date="2024-07" db="EMBL/GenBank/DDBJ databases">
        <authorList>
            <person name="Yu S.T."/>
        </authorList>
    </citation>
    <scope>NUCLEOTIDE SEQUENCE</scope>
    <source>
        <strain evidence="4">R11</strain>
    </source>
</reference>
<gene>
    <name evidence="4" type="ORF">AB5J55_05505</name>
</gene>